<keyword evidence="4" id="KW-0547">Nucleotide-binding</keyword>
<dbReference type="EC" id="2.7.11.1" evidence="1"/>
<reference evidence="11 12" key="1">
    <citation type="submission" date="2024-09" db="EMBL/GenBank/DDBJ databases">
        <title>Rethinking Asexuality: The Enigmatic Case of Functional Sexual Genes in Lepraria (Stereocaulaceae).</title>
        <authorList>
            <person name="Doellman M."/>
            <person name="Sun Y."/>
            <person name="Barcenas-Pena A."/>
            <person name="Lumbsch H.T."/>
            <person name="Grewe F."/>
        </authorList>
    </citation>
    <scope>NUCLEOTIDE SEQUENCE [LARGE SCALE GENOMIC DNA]</scope>
    <source>
        <strain evidence="11 12">Mercado 3170</strain>
    </source>
</reference>
<evidence type="ECO:0000313" key="11">
    <source>
        <dbReference type="EMBL" id="KAL2045642.1"/>
    </source>
</evidence>
<keyword evidence="6" id="KW-0067">ATP-binding</keyword>
<evidence type="ECO:0000256" key="6">
    <source>
        <dbReference type="ARBA" id="ARBA00022840"/>
    </source>
</evidence>
<evidence type="ECO:0000256" key="3">
    <source>
        <dbReference type="ARBA" id="ARBA00022679"/>
    </source>
</evidence>
<feature type="compositionally biased region" description="Low complexity" evidence="9">
    <location>
        <begin position="348"/>
        <end position="366"/>
    </location>
</feature>
<dbReference type="InterPro" id="IPR008271">
    <property type="entry name" value="Ser/Thr_kinase_AS"/>
</dbReference>
<feature type="domain" description="Protein kinase" evidence="10">
    <location>
        <begin position="45"/>
        <end position="319"/>
    </location>
</feature>
<evidence type="ECO:0000256" key="7">
    <source>
        <dbReference type="ARBA" id="ARBA00047899"/>
    </source>
</evidence>
<keyword evidence="5" id="KW-0418">Kinase</keyword>
<dbReference type="PROSITE" id="PS50011">
    <property type="entry name" value="PROTEIN_KINASE_DOM"/>
    <property type="match status" value="1"/>
</dbReference>
<keyword evidence="2" id="KW-0723">Serine/threonine-protein kinase</keyword>
<keyword evidence="3" id="KW-0808">Transferase</keyword>
<evidence type="ECO:0000256" key="4">
    <source>
        <dbReference type="ARBA" id="ARBA00022741"/>
    </source>
</evidence>
<dbReference type="Gene3D" id="3.30.200.20">
    <property type="entry name" value="Phosphorylase Kinase, domain 1"/>
    <property type="match status" value="1"/>
</dbReference>
<dbReference type="Proteomes" id="UP001590950">
    <property type="component" value="Unassembled WGS sequence"/>
</dbReference>
<dbReference type="PANTHER" id="PTHR43671">
    <property type="entry name" value="SERINE/THREONINE-PROTEIN KINASE NEK"/>
    <property type="match status" value="1"/>
</dbReference>
<sequence>MAFLSDLDHHRIDATLSDDGTQVLQYESITDVALGLKDHKIQRTWLRKKTLSQGYYSEVWLEEQQDGSKARRAVKTIQKSRMVEIQIDHTRELKALYEFSKAKHRQKGVFVDFLGWWEENDLVSFAMEYFPLGDLEANMKTVLKKSAITQITRQLLQALDIMHGMKFAHRDLKPANIFVVRRDPSWWVKIGDFGMSKQIEGGDGALQTYVGTCNYMAPEFFGYVGNANEEKFEYTCAIDLWALGCIVYRLCTQTVPFPFDYSSVPLKNYCEDPALFPVDALTSRQFSNEFVALVRSLLRSEPSERLPAGAGLALLQDFAGDVLDFQTSDVPLEKSRRSDTNIPNELDPNSISMPPSSSKIVPSKSASQDFSPQLVLSKVELDTGAEKRSSSESSTMGLQYDTPSASRSNSHTLVEGSLAAAQLDSPPSHSLSASTISAKPGFGERAISAPKGTSTGKSLFGRMRRAISGDSASTHSVYSNPFAGAYAPRPPGQLQKLVEANVMGHASGSTQRNRDTKVKPDTPHKYVKSPLASPADTLAPEEEDSVPLTKRDVPKSGTGSAINIRMTELDNLEQTEELLTGVQWDTEALADYCDQLFNPVR</sequence>
<dbReference type="InterPro" id="IPR050660">
    <property type="entry name" value="NEK_Ser/Thr_kinase"/>
</dbReference>
<proteinExistence type="predicted"/>
<organism evidence="11 12">
    <name type="scientific">Stereocaulon virgatum</name>
    <dbReference type="NCBI Taxonomy" id="373712"/>
    <lineage>
        <taxon>Eukaryota</taxon>
        <taxon>Fungi</taxon>
        <taxon>Dikarya</taxon>
        <taxon>Ascomycota</taxon>
        <taxon>Pezizomycotina</taxon>
        <taxon>Lecanoromycetes</taxon>
        <taxon>OSLEUM clade</taxon>
        <taxon>Lecanoromycetidae</taxon>
        <taxon>Lecanorales</taxon>
        <taxon>Lecanorineae</taxon>
        <taxon>Stereocaulaceae</taxon>
        <taxon>Stereocaulon</taxon>
    </lineage>
</organism>
<evidence type="ECO:0000256" key="5">
    <source>
        <dbReference type="ARBA" id="ARBA00022777"/>
    </source>
</evidence>
<evidence type="ECO:0000313" key="12">
    <source>
        <dbReference type="Proteomes" id="UP001590950"/>
    </source>
</evidence>
<dbReference type="SMART" id="SM00220">
    <property type="entry name" value="S_TKc"/>
    <property type="match status" value="1"/>
</dbReference>
<evidence type="ECO:0000256" key="9">
    <source>
        <dbReference type="SAM" id="MobiDB-lite"/>
    </source>
</evidence>
<name>A0ABR4AIP2_9LECA</name>
<dbReference type="InterPro" id="IPR000719">
    <property type="entry name" value="Prot_kinase_dom"/>
</dbReference>
<feature type="compositionally biased region" description="Polar residues" evidence="9">
    <location>
        <begin position="391"/>
        <end position="412"/>
    </location>
</feature>
<feature type="compositionally biased region" description="Basic and acidic residues" evidence="9">
    <location>
        <begin position="512"/>
        <end position="524"/>
    </location>
</feature>
<gene>
    <name evidence="11" type="ORF">N7G274_002070</name>
</gene>
<feature type="region of interest" description="Disordered" evidence="9">
    <location>
        <begin position="382"/>
        <end position="412"/>
    </location>
</feature>
<dbReference type="InterPro" id="IPR011009">
    <property type="entry name" value="Kinase-like_dom_sf"/>
</dbReference>
<evidence type="ECO:0000259" key="10">
    <source>
        <dbReference type="PROSITE" id="PS50011"/>
    </source>
</evidence>
<comment type="catalytic activity">
    <reaction evidence="8">
        <text>L-seryl-[protein] + ATP = O-phospho-L-seryl-[protein] + ADP + H(+)</text>
        <dbReference type="Rhea" id="RHEA:17989"/>
        <dbReference type="Rhea" id="RHEA-COMP:9863"/>
        <dbReference type="Rhea" id="RHEA-COMP:11604"/>
        <dbReference type="ChEBI" id="CHEBI:15378"/>
        <dbReference type="ChEBI" id="CHEBI:29999"/>
        <dbReference type="ChEBI" id="CHEBI:30616"/>
        <dbReference type="ChEBI" id="CHEBI:83421"/>
        <dbReference type="ChEBI" id="CHEBI:456216"/>
        <dbReference type="EC" id="2.7.11.1"/>
    </reaction>
</comment>
<evidence type="ECO:0000256" key="8">
    <source>
        <dbReference type="ARBA" id="ARBA00048679"/>
    </source>
</evidence>
<feature type="region of interest" description="Disordered" evidence="9">
    <location>
        <begin position="330"/>
        <end position="366"/>
    </location>
</feature>
<dbReference type="PROSITE" id="PS00108">
    <property type="entry name" value="PROTEIN_KINASE_ST"/>
    <property type="match status" value="1"/>
</dbReference>
<keyword evidence="12" id="KW-1185">Reference proteome</keyword>
<feature type="region of interest" description="Disordered" evidence="9">
    <location>
        <begin position="505"/>
        <end position="561"/>
    </location>
</feature>
<protein>
    <recommendedName>
        <fullName evidence="1">non-specific serine/threonine protein kinase</fullName>
        <ecNumber evidence="1">2.7.11.1</ecNumber>
    </recommendedName>
</protein>
<dbReference type="SUPFAM" id="SSF56112">
    <property type="entry name" value="Protein kinase-like (PK-like)"/>
    <property type="match status" value="1"/>
</dbReference>
<comment type="catalytic activity">
    <reaction evidence="7">
        <text>L-threonyl-[protein] + ATP = O-phospho-L-threonyl-[protein] + ADP + H(+)</text>
        <dbReference type="Rhea" id="RHEA:46608"/>
        <dbReference type="Rhea" id="RHEA-COMP:11060"/>
        <dbReference type="Rhea" id="RHEA-COMP:11605"/>
        <dbReference type="ChEBI" id="CHEBI:15378"/>
        <dbReference type="ChEBI" id="CHEBI:30013"/>
        <dbReference type="ChEBI" id="CHEBI:30616"/>
        <dbReference type="ChEBI" id="CHEBI:61977"/>
        <dbReference type="ChEBI" id="CHEBI:456216"/>
        <dbReference type="EC" id="2.7.11.1"/>
    </reaction>
</comment>
<evidence type="ECO:0000256" key="2">
    <source>
        <dbReference type="ARBA" id="ARBA00022527"/>
    </source>
</evidence>
<dbReference type="PANTHER" id="PTHR43671:SF98">
    <property type="entry name" value="SERINE_THREONINE-PROTEIN KINASE NEK11"/>
    <property type="match status" value="1"/>
</dbReference>
<dbReference type="Gene3D" id="1.10.510.10">
    <property type="entry name" value="Transferase(Phosphotransferase) domain 1"/>
    <property type="match status" value="1"/>
</dbReference>
<dbReference type="Pfam" id="PF00069">
    <property type="entry name" value="Pkinase"/>
    <property type="match status" value="1"/>
</dbReference>
<dbReference type="EMBL" id="JBEFKJ010000006">
    <property type="protein sequence ID" value="KAL2045642.1"/>
    <property type="molecule type" value="Genomic_DNA"/>
</dbReference>
<evidence type="ECO:0000256" key="1">
    <source>
        <dbReference type="ARBA" id="ARBA00012513"/>
    </source>
</evidence>
<accession>A0ABR4AIP2</accession>
<comment type="caution">
    <text evidence="11">The sequence shown here is derived from an EMBL/GenBank/DDBJ whole genome shotgun (WGS) entry which is preliminary data.</text>
</comment>